<keyword evidence="7" id="KW-0472">Membrane</keyword>
<dbReference type="Gene3D" id="3.40.850.10">
    <property type="entry name" value="Kinesin motor domain"/>
    <property type="match status" value="1"/>
</dbReference>
<evidence type="ECO:0000256" key="6">
    <source>
        <dbReference type="SAM" id="MobiDB-lite"/>
    </source>
</evidence>
<dbReference type="PANTHER" id="PTHR47968">
    <property type="entry name" value="CENTROMERE PROTEIN E"/>
    <property type="match status" value="1"/>
</dbReference>
<dbReference type="GO" id="GO:0005524">
    <property type="term" value="F:ATP binding"/>
    <property type="evidence" value="ECO:0007669"/>
    <property type="project" value="UniProtKB-UniRule"/>
</dbReference>
<sequence>MSLLSRPGTPLASVTSRSYSSLSSVTPSPSISNTSSNASNKAENVLVTVRCRPLTKLELLGQAQVAFDVDDEMRKVSVAASYVESKGRTNIPEYFYDEVVTGSDNKDLYERSVQDLVRSTMEGFNGTVFAYGQTASGKTFVSTYGIDEQPGVIPQAVDDVFTYIREAPNREFLLRVSYLEIYNETIRDLLAPEVQDLRIHEDKKRGVYVSPQKEEIVTTPKQVMKIIQKGEANRHVSTTDYNLHSSRSHTIFQLVVESRERGTSGIGSPLRLSRTPGIKKDHGGSVRISQLNLIDLAGSEKAATALDRRKEGAYINKSLLTLGTVISKLTEDRSSGHIPYRDSKLTRILQSSLSGNARISVICTMSPSALAMEESHNTLKFAARVKKVVTRAGTNAIMDDKALLQKYRVEIAELKTKLMHTNEVVGNEKDKELSKLKAERQKHEEEMMEMQLVRTALKERIEHLTKLILTSQSITSKSILDWSPAVSNNRRSVIVGVPLGLGDLTKEKEKDDAIKKLTAMLHAKEEDVKDLSAKLEQVATTDDDTPVEEQLKSHKRQSVIFTDQDRQELNRLRQTNFELQMTVEEQAAKLVKLREEVEAEFRLQYRPFDQTPEYMDTRHVIEEQRDLIADMEEQAKNYKSTITELRNVIRKNELAQFEKAEKNAMGSGIGVDGRKNGIIDLATGGLVAHVKELEALLEKERRQRQEEQNRNTERIASLEAELTITKALPFYVFALLAVFAVILAWVIHWAL</sequence>
<protein>
    <recommendedName>
        <fullName evidence="4">Kinesin-like protein</fullName>
    </recommendedName>
</protein>
<feature type="transmembrane region" description="Helical" evidence="7">
    <location>
        <begin position="728"/>
        <end position="750"/>
    </location>
</feature>
<gene>
    <name evidence="9" type="ORF">BC938DRAFT_479553</name>
</gene>
<evidence type="ECO:0000259" key="8">
    <source>
        <dbReference type="PROSITE" id="PS50067"/>
    </source>
</evidence>
<evidence type="ECO:0000313" key="10">
    <source>
        <dbReference type="Proteomes" id="UP000274822"/>
    </source>
</evidence>
<evidence type="ECO:0000256" key="3">
    <source>
        <dbReference type="PROSITE-ProRule" id="PRU00283"/>
    </source>
</evidence>
<dbReference type="InterPro" id="IPR027417">
    <property type="entry name" value="P-loop_NTPase"/>
</dbReference>
<dbReference type="Pfam" id="PF00225">
    <property type="entry name" value="Kinesin"/>
    <property type="match status" value="1"/>
</dbReference>
<evidence type="ECO:0000256" key="5">
    <source>
        <dbReference type="SAM" id="Coils"/>
    </source>
</evidence>
<comment type="similarity">
    <text evidence="3 4">Belongs to the TRAFAC class myosin-kinesin ATPase superfamily. Kinesin family.</text>
</comment>
<feature type="coiled-coil region" evidence="5">
    <location>
        <begin position="514"/>
        <end position="541"/>
    </location>
</feature>
<dbReference type="GO" id="GO:0016787">
    <property type="term" value="F:hydrolase activity"/>
    <property type="evidence" value="ECO:0007669"/>
    <property type="project" value="UniProtKB-KW"/>
</dbReference>
<evidence type="ECO:0000313" key="9">
    <source>
        <dbReference type="EMBL" id="RUS30322.1"/>
    </source>
</evidence>
<dbReference type="SMART" id="SM00129">
    <property type="entry name" value="KISc"/>
    <property type="match status" value="1"/>
</dbReference>
<name>A0A433QKL2_9FUNG</name>
<feature type="coiled-coil region" evidence="5">
    <location>
        <begin position="397"/>
        <end position="460"/>
    </location>
</feature>
<reference evidence="9 10" key="1">
    <citation type="journal article" date="2018" name="New Phytol.">
        <title>Phylogenomics of Endogonaceae and evolution of mycorrhizas within Mucoromycota.</title>
        <authorList>
            <person name="Chang Y."/>
            <person name="Desiro A."/>
            <person name="Na H."/>
            <person name="Sandor L."/>
            <person name="Lipzen A."/>
            <person name="Clum A."/>
            <person name="Barry K."/>
            <person name="Grigoriev I.V."/>
            <person name="Martin F.M."/>
            <person name="Stajich J.E."/>
            <person name="Smith M.E."/>
            <person name="Bonito G."/>
            <person name="Spatafora J.W."/>
        </authorList>
    </citation>
    <scope>NUCLEOTIDE SEQUENCE [LARGE SCALE GENOMIC DNA]</scope>
    <source>
        <strain evidence="9 10">AD002</strain>
    </source>
</reference>
<feature type="domain" description="Kinesin motor" evidence="8">
    <location>
        <begin position="44"/>
        <end position="388"/>
    </location>
</feature>
<dbReference type="PANTHER" id="PTHR47968:SF33">
    <property type="entry name" value="KINESIN-LIKE PROTEIN KIN-7C, MITOCHONDRIAL ISOFORM X1"/>
    <property type="match status" value="1"/>
</dbReference>
<comment type="caution">
    <text evidence="9">The sequence shown here is derived from an EMBL/GenBank/DDBJ whole genome shotgun (WGS) entry which is preliminary data.</text>
</comment>
<evidence type="ECO:0000256" key="2">
    <source>
        <dbReference type="ARBA" id="ARBA00022840"/>
    </source>
</evidence>
<accession>A0A433QKL2</accession>
<dbReference type="PROSITE" id="PS00411">
    <property type="entry name" value="KINESIN_MOTOR_1"/>
    <property type="match status" value="1"/>
</dbReference>
<dbReference type="CDD" id="cd01374">
    <property type="entry name" value="KISc_CENP_E"/>
    <property type="match status" value="1"/>
</dbReference>
<keyword evidence="2 3" id="KW-0067">ATP-binding</keyword>
<dbReference type="InterPro" id="IPR019821">
    <property type="entry name" value="Kinesin_motor_CS"/>
</dbReference>
<evidence type="ECO:0000256" key="1">
    <source>
        <dbReference type="ARBA" id="ARBA00022741"/>
    </source>
</evidence>
<dbReference type="AlphaFoldDB" id="A0A433QKL2"/>
<dbReference type="GO" id="GO:0007018">
    <property type="term" value="P:microtubule-based movement"/>
    <property type="evidence" value="ECO:0007669"/>
    <property type="project" value="InterPro"/>
</dbReference>
<dbReference type="InterPro" id="IPR001752">
    <property type="entry name" value="Kinesin_motor_dom"/>
</dbReference>
<keyword evidence="1 3" id="KW-0547">Nucleotide-binding</keyword>
<keyword evidence="5" id="KW-0175">Coiled coil</keyword>
<keyword evidence="7" id="KW-1133">Transmembrane helix</keyword>
<dbReference type="Proteomes" id="UP000274822">
    <property type="component" value="Unassembled WGS sequence"/>
</dbReference>
<dbReference type="PROSITE" id="PS50067">
    <property type="entry name" value="KINESIN_MOTOR_2"/>
    <property type="match status" value="1"/>
</dbReference>
<keyword evidence="7" id="KW-0812">Transmembrane</keyword>
<proteinExistence type="inferred from homology"/>
<dbReference type="GO" id="GO:0008017">
    <property type="term" value="F:microtubule binding"/>
    <property type="evidence" value="ECO:0007669"/>
    <property type="project" value="InterPro"/>
</dbReference>
<feature type="coiled-coil region" evidence="5">
    <location>
        <begin position="621"/>
        <end position="648"/>
    </location>
</feature>
<evidence type="ECO:0000256" key="7">
    <source>
        <dbReference type="SAM" id="Phobius"/>
    </source>
</evidence>
<dbReference type="InterPro" id="IPR027640">
    <property type="entry name" value="Kinesin-like_fam"/>
</dbReference>
<keyword evidence="4" id="KW-0493">Microtubule</keyword>
<dbReference type="PRINTS" id="PR00380">
    <property type="entry name" value="KINESINHEAVY"/>
</dbReference>
<feature type="region of interest" description="Disordered" evidence="6">
    <location>
        <begin position="1"/>
        <end position="39"/>
    </location>
</feature>
<dbReference type="InterPro" id="IPR036961">
    <property type="entry name" value="Kinesin_motor_dom_sf"/>
</dbReference>
<dbReference type="SUPFAM" id="SSF52540">
    <property type="entry name" value="P-loop containing nucleoside triphosphate hydrolases"/>
    <property type="match status" value="1"/>
</dbReference>
<dbReference type="GO" id="GO:0003777">
    <property type="term" value="F:microtubule motor activity"/>
    <property type="evidence" value="ECO:0007669"/>
    <property type="project" value="InterPro"/>
</dbReference>
<keyword evidence="3 4" id="KW-0505">Motor protein</keyword>
<feature type="compositionally biased region" description="Low complexity" evidence="6">
    <location>
        <begin position="11"/>
        <end position="39"/>
    </location>
</feature>
<dbReference type="EMBL" id="RBNJ01004013">
    <property type="protein sequence ID" value="RUS30322.1"/>
    <property type="molecule type" value="Genomic_DNA"/>
</dbReference>
<dbReference type="GO" id="GO:0005874">
    <property type="term" value="C:microtubule"/>
    <property type="evidence" value="ECO:0007669"/>
    <property type="project" value="UniProtKB-KW"/>
</dbReference>
<keyword evidence="10" id="KW-1185">Reference proteome</keyword>
<keyword evidence="9" id="KW-0378">Hydrolase</keyword>
<organism evidence="9 10">
    <name type="scientific">Jimgerdemannia flammicorona</name>
    <dbReference type="NCBI Taxonomy" id="994334"/>
    <lineage>
        <taxon>Eukaryota</taxon>
        <taxon>Fungi</taxon>
        <taxon>Fungi incertae sedis</taxon>
        <taxon>Mucoromycota</taxon>
        <taxon>Mucoromycotina</taxon>
        <taxon>Endogonomycetes</taxon>
        <taxon>Endogonales</taxon>
        <taxon>Endogonaceae</taxon>
        <taxon>Jimgerdemannia</taxon>
    </lineage>
</organism>
<feature type="binding site" evidence="3">
    <location>
        <begin position="132"/>
        <end position="139"/>
    </location>
    <ligand>
        <name>ATP</name>
        <dbReference type="ChEBI" id="CHEBI:30616"/>
    </ligand>
</feature>
<evidence type="ECO:0000256" key="4">
    <source>
        <dbReference type="RuleBase" id="RU000394"/>
    </source>
</evidence>